<accession>A0ABV6I0Q0</accession>
<dbReference type="PANTHER" id="PTHR34580:SF1">
    <property type="entry name" value="PROTEIN PAFC"/>
    <property type="match status" value="1"/>
</dbReference>
<keyword evidence="3" id="KW-1185">Reference proteome</keyword>
<proteinExistence type="predicted"/>
<evidence type="ECO:0000313" key="2">
    <source>
        <dbReference type="EMBL" id="MFC0323950.1"/>
    </source>
</evidence>
<dbReference type="PROSITE" id="PS52050">
    <property type="entry name" value="WYL"/>
    <property type="match status" value="1"/>
</dbReference>
<dbReference type="Pfam" id="PF13280">
    <property type="entry name" value="WYL"/>
    <property type="match status" value="1"/>
</dbReference>
<sequence length="286" mass="33311">MRGGGRIDSVELAEQFNVSSRTIQRDINQRLAFLPWEEKGPRFYKLSQNKIDVLTEEDIQRFALFASISDLFPSVDKAFYQEKLTQSVQVKGIQYENISGLTEQFEQLKEAINQRKNISFKYKKVHSAHPKFYQVSPYSLTNKNGIWYLIATDQLDNHKQKTFCFSQISNLRVLAETYIPNQKFIDEIKQNDSLSYGNQLPEVVIRVSDFAANFFLRRNLLPNQTLLHKLESGELLLSCKEVNELDILPIVQYWIPHLTIVSPNELQKRMLEKLNDYLINQSGEGR</sequence>
<organism evidence="2 3">
    <name type="scientific">Gallibacterium melopsittaci</name>
    <dbReference type="NCBI Taxonomy" id="516063"/>
    <lineage>
        <taxon>Bacteria</taxon>
        <taxon>Pseudomonadati</taxon>
        <taxon>Pseudomonadota</taxon>
        <taxon>Gammaproteobacteria</taxon>
        <taxon>Pasteurellales</taxon>
        <taxon>Pasteurellaceae</taxon>
        <taxon>Gallibacterium</taxon>
    </lineage>
</organism>
<gene>
    <name evidence="2" type="ORF">ACFFHT_10365</name>
</gene>
<protein>
    <submittedName>
        <fullName evidence="2">Helix-turn-helix transcriptional regulator</fullName>
    </submittedName>
</protein>
<reference evidence="2 3" key="1">
    <citation type="submission" date="2024-09" db="EMBL/GenBank/DDBJ databases">
        <authorList>
            <person name="Sun Q."/>
            <person name="Mori K."/>
        </authorList>
    </citation>
    <scope>NUCLEOTIDE SEQUENCE [LARGE SCALE GENOMIC DNA]</scope>
    <source>
        <strain evidence="2 3">CCM 7538</strain>
    </source>
</reference>
<dbReference type="InterPro" id="IPR026881">
    <property type="entry name" value="WYL_dom"/>
</dbReference>
<dbReference type="RefSeq" id="WP_382375963.1">
    <property type="nucleotide sequence ID" value="NZ_JBHLWA010000049.1"/>
</dbReference>
<dbReference type="PANTHER" id="PTHR34580">
    <property type="match status" value="1"/>
</dbReference>
<dbReference type="Proteomes" id="UP001589769">
    <property type="component" value="Unassembled WGS sequence"/>
</dbReference>
<name>A0ABV6I0Q0_9PAST</name>
<evidence type="ECO:0000313" key="3">
    <source>
        <dbReference type="Proteomes" id="UP001589769"/>
    </source>
</evidence>
<feature type="domain" description="WYL" evidence="1">
    <location>
        <begin position="104"/>
        <end position="173"/>
    </location>
</feature>
<comment type="caution">
    <text evidence="2">The sequence shown here is derived from an EMBL/GenBank/DDBJ whole genome shotgun (WGS) entry which is preliminary data.</text>
</comment>
<dbReference type="InterPro" id="IPR051534">
    <property type="entry name" value="CBASS_pafABC_assoc_protein"/>
</dbReference>
<dbReference type="EMBL" id="JBHLWA010000049">
    <property type="protein sequence ID" value="MFC0323950.1"/>
    <property type="molecule type" value="Genomic_DNA"/>
</dbReference>
<evidence type="ECO:0000259" key="1">
    <source>
        <dbReference type="Pfam" id="PF13280"/>
    </source>
</evidence>